<organism evidence="1 2">
    <name type="scientific">Pavo cristatus</name>
    <name type="common">Indian peafowl</name>
    <name type="synonym">Blue peafowl</name>
    <dbReference type="NCBI Taxonomy" id="9049"/>
    <lineage>
        <taxon>Eukaryota</taxon>
        <taxon>Metazoa</taxon>
        <taxon>Chordata</taxon>
        <taxon>Craniata</taxon>
        <taxon>Vertebrata</taxon>
        <taxon>Euteleostomi</taxon>
        <taxon>Archelosauria</taxon>
        <taxon>Archosauria</taxon>
        <taxon>Dinosauria</taxon>
        <taxon>Saurischia</taxon>
        <taxon>Theropoda</taxon>
        <taxon>Coelurosauria</taxon>
        <taxon>Aves</taxon>
        <taxon>Neognathae</taxon>
        <taxon>Galloanserae</taxon>
        <taxon>Galliformes</taxon>
        <taxon>Phasianidae</taxon>
        <taxon>Phasianinae</taxon>
        <taxon>Pavo</taxon>
    </lineage>
</organism>
<keyword evidence="2" id="KW-1185">Reference proteome</keyword>
<evidence type="ECO:0000313" key="2">
    <source>
        <dbReference type="Proteomes" id="UP000694428"/>
    </source>
</evidence>
<reference evidence="1" key="2">
    <citation type="submission" date="2025-09" db="UniProtKB">
        <authorList>
            <consortium name="Ensembl"/>
        </authorList>
    </citation>
    <scope>IDENTIFICATION</scope>
</reference>
<proteinExistence type="predicted"/>
<sequence>WKTTDERIKENPPPRRFKINWMNLQHAGTGKVLWLGTEDQKIHLYPQRSMKLKLLKKKNLKHEVKAHLKGQYLEKCFTWSETFLFLR</sequence>
<protein>
    <submittedName>
        <fullName evidence="1">Uncharacterized protein</fullName>
    </submittedName>
</protein>
<evidence type="ECO:0000313" key="1">
    <source>
        <dbReference type="Ensembl" id="ENSPSTP00000025520.1"/>
    </source>
</evidence>
<dbReference type="Proteomes" id="UP000694428">
    <property type="component" value="Unplaced"/>
</dbReference>
<reference evidence="1" key="1">
    <citation type="submission" date="2025-08" db="UniProtKB">
        <authorList>
            <consortium name="Ensembl"/>
        </authorList>
    </citation>
    <scope>IDENTIFICATION</scope>
</reference>
<dbReference type="Ensembl" id="ENSPSTT00000026846.1">
    <property type="protein sequence ID" value="ENSPSTP00000025520.1"/>
    <property type="gene ID" value="ENSPSTG00000018790.1"/>
</dbReference>
<accession>A0A8C9G5L7</accession>
<dbReference type="AlphaFoldDB" id="A0A8C9G5L7"/>
<name>A0A8C9G5L7_PAVCR</name>